<dbReference type="RefSeq" id="XP_067070065.1">
    <property type="nucleotide sequence ID" value="XM_067213670.1"/>
</dbReference>
<organism evidence="5 6">
    <name type="scientific">Cryptosporidium andersoni</name>
    <dbReference type="NCBI Taxonomy" id="117008"/>
    <lineage>
        <taxon>Eukaryota</taxon>
        <taxon>Sar</taxon>
        <taxon>Alveolata</taxon>
        <taxon>Apicomplexa</taxon>
        <taxon>Conoidasida</taxon>
        <taxon>Coccidia</taxon>
        <taxon>Eucoccidiorida</taxon>
        <taxon>Eimeriorina</taxon>
        <taxon>Cryptosporidiidae</taxon>
        <taxon>Cryptosporidium</taxon>
    </lineage>
</organism>
<dbReference type="InterPro" id="IPR006073">
    <property type="entry name" value="GTP-bd"/>
</dbReference>
<dbReference type="InterPro" id="IPR006074">
    <property type="entry name" value="GTP1-OBG_CS"/>
</dbReference>
<dbReference type="SUPFAM" id="SSF52540">
    <property type="entry name" value="P-loop containing nucleoside triphosphate hydrolases"/>
    <property type="match status" value="1"/>
</dbReference>
<dbReference type="VEuPathDB" id="CryptoDB:cand_034440"/>
<dbReference type="SUPFAM" id="SSF81271">
    <property type="entry name" value="TGS-like"/>
    <property type="match status" value="1"/>
</dbReference>
<dbReference type="Pfam" id="PF01926">
    <property type="entry name" value="MMR_HSR1"/>
    <property type="match status" value="1"/>
</dbReference>
<keyword evidence="6" id="KW-1185">Reference proteome</keyword>
<dbReference type="Gene3D" id="6.10.140.1070">
    <property type="match status" value="2"/>
</dbReference>
<feature type="domain" description="OBG-type G" evidence="3">
    <location>
        <begin position="63"/>
        <end position="288"/>
    </location>
</feature>
<comment type="caution">
    <text evidence="5">The sequence shown here is derived from an EMBL/GenBank/DDBJ whole genome shotgun (WGS) entry which is preliminary data.</text>
</comment>
<dbReference type="AlphaFoldDB" id="A0A1J4MXG2"/>
<dbReference type="EMBL" id="LRBS01000003">
    <property type="protein sequence ID" value="OII78219.1"/>
    <property type="molecule type" value="Genomic_DNA"/>
</dbReference>
<dbReference type="InterPro" id="IPR012675">
    <property type="entry name" value="Beta-grasp_dom_sf"/>
</dbReference>
<dbReference type="InterPro" id="IPR027417">
    <property type="entry name" value="P-loop_NTPase"/>
</dbReference>
<evidence type="ECO:0000259" key="4">
    <source>
        <dbReference type="PROSITE" id="PS51880"/>
    </source>
</evidence>
<dbReference type="InterPro" id="IPR031662">
    <property type="entry name" value="GTP-binding_2"/>
</dbReference>
<dbReference type="GO" id="GO:0003924">
    <property type="term" value="F:GTPase activity"/>
    <property type="evidence" value="ECO:0007669"/>
    <property type="project" value="InterPro"/>
</dbReference>
<keyword evidence="1" id="KW-0547">Nucleotide-binding</keyword>
<dbReference type="FunFam" id="3.40.50.300:FF:001436">
    <property type="entry name" value="Developmentally-regulated GTP-binding protein"/>
    <property type="match status" value="1"/>
</dbReference>
<dbReference type="PROSITE" id="PS51710">
    <property type="entry name" value="G_OBG"/>
    <property type="match status" value="1"/>
</dbReference>
<dbReference type="InterPro" id="IPR012676">
    <property type="entry name" value="TGS-like"/>
</dbReference>
<proteinExistence type="predicted"/>
<dbReference type="InterPro" id="IPR031167">
    <property type="entry name" value="G_OBG"/>
</dbReference>
<reference evidence="5 6" key="1">
    <citation type="submission" date="2016-10" db="EMBL/GenBank/DDBJ databases">
        <title>Reductive evolution of mitochondrial metabolism and differential evolution of invasion-related proteins in Cryptosporidium.</title>
        <authorList>
            <person name="Liu S."/>
            <person name="Roellig D.M."/>
            <person name="Guo Y."/>
            <person name="Li N."/>
            <person name="Frace M.A."/>
            <person name="Tang K."/>
            <person name="Zhang L."/>
            <person name="Feng Y."/>
            <person name="Xiao L."/>
        </authorList>
    </citation>
    <scope>NUCLEOTIDE SEQUENCE [LARGE SCALE GENOMIC DNA]</scope>
    <source>
        <strain evidence="5">30847</strain>
    </source>
</reference>
<dbReference type="Proteomes" id="UP000186804">
    <property type="component" value="Unassembled WGS sequence"/>
</dbReference>
<dbReference type="PROSITE" id="PS51880">
    <property type="entry name" value="TGS"/>
    <property type="match status" value="1"/>
</dbReference>
<dbReference type="InterPro" id="IPR005225">
    <property type="entry name" value="Small_GTP-bd"/>
</dbReference>
<dbReference type="PANTHER" id="PTHR43127">
    <property type="entry name" value="DEVELOPMENTALLY-REGULATED GTP-BINDING PROTEIN 2"/>
    <property type="match status" value="1"/>
</dbReference>
<feature type="domain" description="TGS" evidence="4">
    <location>
        <begin position="288"/>
        <end position="366"/>
    </location>
</feature>
<dbReference type="InterPro" id="IPR004095">
    <property type="entry name" value="TGS"/>
</dbReference>
<dbReference type="CDD" id="cd01896">
    <property type="entry name" value="DRG"/>
    <property type="match status" value="1"/>
</dbReference>
<dbReference type="Pfam" id="PF16897">
    <property type="entry name" value="MMR_HSR1_Xtn"/>
    <property type="match status" value="1"/>
</dbReference>
<keyword evidence="2" id="KW-0342">GTP-binding</keyword>
<name>A0A1J4MXG2_9CRYT</name>
<protein>
    <submittedName>
        <fullName evidence="5">Developmentally regulated GTP-binding protein 2</fullName>
    </submittedName>
</protein>
<evidence type="ECO:0000256" key="2">
    <source>
        <dbReference type="ARBA" id="ARBA00023134"/>
    </source>
</evidence>
<dbReference type="PROSITE" id="PS00905">
    <property type="entry name" value="GTP1_OBG"/>
    <property type="match status" value="1"/>
</dbReference>
<dbReference type="NCBIfam" id="TIGR00231">
    <property type="entry name" value="small_GTP"/>
    <property type="match status" value="1"/>
</dbReference>
<gene>
    <name evidence="5" type="ORF">cand_034440</name>
</gene>
<dbReference type="Pfam" id="PF02824">
    <property type="entry name" value="TGS"/>
    <property type="match status" value="1"/>
</dbReference>
<dbReference type="InterPro" id="IPR045001">
    <property type="entry name" value="DRG"/>
</dbReference>
<evidence type="ECO:0000259" key="3">
    <source>
        <dbReference type="PROSITE" id="PS51710"/>
    </source>
</evidence>
<dbReference type="OrthoDB" id="1708588at2759"/>
<dbReference type="FunFam" id="3.10.20.30:FF:000003">
    <property type="entry name" value="Developmentally-regulated GTP-binding protein 1"/>
    <property type="match status" value="1"/>
</dbReference>
<dbReference type="PRINTS" id="PR00326">
    <property type="entry name" value="GTP1OBG"/>
</dbReference>
<evidence type="ECO:0000256" key="1">
    <source>
        <dbReference type="ARBA" id="ARBA00022741"/>
    </source>
</evidence>
<accession>A0A1J4MXG2</accession>
<sequence length="368" mass="41248">MGILERIADIEAEMARTQKNKKTEYHLGRLKAQLAKLRTELIEAGNSSSHKGEGFDVIKQGDARVVLIGFPSVGKSTLLCETTGAESAIAAYEFTTLACVPGIMKCNNAKIQLLDLPGIIEGAASGRGRGRQVIAVAQSADLILMVLDCTKDENQKRKLEIELESIGIRLNKRPPMISIRPKKIGGITFNSTVPLTHLNNKMIINILNEYKIYNADVLIKEDCTIDDFIDCIEGNRKYIPCLYVYNKIDNLNIQEIDELARRPNSVVISSQKRWNLDTMIELIWDKLGLVRLYTKKKGELPDFSDPLILTPQRGNIDVETVVKLIHKDLISEFKHALVWGTSVKHNPQCVGLTHKLHDEDVIQLVKSR</sequence>
<evidence type="ECO:0000313" key="5">
    <source>
        <dbReference type="EMBL" id="OII78219.1"/>
    </source>
</evidence>
<dbReference type="GO" id="GO:0005525">
    <property type="term" value="F:GTP binding"/>
    <property type="evidence" value="ECO:0007669"/>
    <property type="project" value="UniProtKB-KW"/>
</dbReference>
<dbReference type="Gene3D" id="3.10.20.30">
    <property type="match status" value="1"/>
</dbReference>
<evidence type="ECO:0000313" key="6">
    <source>
        <dbReference type="Proteomes" id="UP000186804"/>
    </source>
</evidence>
<dbReference type="GeneID" id="92367628"/>